<dbReference type="KEGG" id="bliq:INP51_02565"/>
<dbReference type="Proteomes" id="UP000593601">
    <property type="component" value="Chromosome"/>
</dbReference>
<dbReference type="RefSeq" id="WP_193736193.1">
    <property type="nucleotide sequence ID" value="NZ_CP063304.1"/>
</dbReference>
<keyword evidence="2" id="KW-1185">Reference proteome</keyword>
<evidence type="ECO:0000313" key="1">
    <source>
        <dbReference type="EMBL" id="QOV19873.1"/>
    </source>
</evidence>
<name>A0A7M2RHQ8_9FIRM</name>
<protein>
    <recommendedName>
        <fullName evidence="3">DUF4276 family protein</fullName>
    </recommendedName>
</protein>
<evidence type="ECO:0000313" key="2">
    <source>
        <dbReference type="Proteomes" id="UP000593601"/>
    </source>
</evidence>
<evidence type="ECO:0008006" key="3">
    <source>
        <dbReference type="Google" id="ProtNLM"/>
    </source>
</evidence>
<proteinExistence type="predicted"/>
<organism evidence="1 2">
    <name type="scientific">Blautia liquoris</name>
    <dbReference type="NCBI Taxonomy" id="2779518"/>
    <lineage>
        <taxon>Bacteria</taxon>
        <taxon>Bacillati</taxon>
        <taxon>Bacillota</taxon>
        <taxon>Clostridia</taxon>
        <taxon>Lachnospirales</taxon>
        <taxon>Lachnospiraceae</taxon>
        <taxon>Blautia</taxon>
    </lineage>
</organism>
<gene>
    <name evidence="1" type="ORF">INP51_02565</name>
</gene>
<dbReference type="EMBL" id="CP063304">
    <property type="protein sequence ID" value="QOV19873.1"/>
    <property type="molecule type" value="Genomic_DNA"/>
</dbReference>
<accession>A0A7M2RHQ8</accession>
<reference evidence="1 2" key="1">
    <citation type="submission" date="2020-10" db="EMBL/GenBank/DDBJ databases">
        <title>Blautia liquoris sp.nov., isolated from the mud in a fermentation cellar used for the production of Chinese strong-flavoured liquor.</title>
        <authorList>
            <person name="Lu L."/>
        </authorList>
    </citation>
    <scope>NUCLEOTIDE SEQUENCE [LARGE SCALE GENOMIC DNA]</scope>
    <source>
        <strain evidence="1 2">LZLJ-3</strain>
    </source>
</reference>
<dbReference type="AlphaFoldDB" id="A0A7M2RHQ8"/>
<sequence length="233" mass="26880">MPRKKIVFVIVEGPSDDEALGVIIHRIYDKSVVHVEITHGDITSKSSVTPGNIAAKIGRVVQEYARSNHYKQNDFQEIIHLIDTDGAYIEEKDVVEDPSAKKPFYTTTEIRTARPDQIIQRNKRKSDNINRICVMTKVWGSILYRAYYMSANLDHVLYNKLNSSDEDKENDSFAFAKKYKDHLDDFISFIADSDFSVSDDFKQSWEFIKADKHSLERHTNLGICFKEVPLSQR</sequence>